<feature type="signal peptide" evidence="1">
    <location>
        <begin position="1"/>
        <end position="22"/>
    </location>
</feature>
<dbReference type="AlphaFoldDB" id="A0A9J6GXR9"/>
<name>A0A9J6GXR9_HAELO</name>
<evidence type="ECO:0000313" key="2">
    <source>
        <dbReference type="EMBL" id="KAH9380059.1"/>
    </source>
</evidence>
<comment type="caution">
    <text evidence="2">The sequence shown here is derived from an EMBL/GenBank/DDBJ whole genome shotgun (WGS) entry which is preliminary data.</text>
</comment>
<keyword evidence="3" id="KW-1185">Reference proteome</keyword>
<evidence type="ECO:0000256" key="1">
    <source>
        <dbReference type="SAM" id="SignalP"/>
    </source>
</evidence>
<reference evidence="2 3" key="1">
    <citation type="journal article" date="2020" name="Cell">
        <title>Large-Scale Comparative Analyses of Tick Genomes Elucidate Their Genetic Diversity and Vector Capacities.</title>
        <authorList>
            <consortium name="Tick Genome and Microbiome Consortium (TIGMIC)"/>
            <person name="Jia N."/>
            <person name="Wang J."/>
            <person name="Shi W."/>
            <person name="Du L."/>
            <person name="Sun Y."/>
            <person name="Zhan W."/>
            <person name="Jiang J.F."/>
            <person name="Wang Q."/>
            <person name="Zhang B."/>
            <person name="Ji P."/>
            <person name="Bell-Sakyi L."/>
            <person name="Cui X.M."/>
            <person name="Yuan T.T."/>
            <person name="Jiang B.G."/>
            <person name="Yang W.F."/>
            <person name="Lam T.T."/>
            <person name="Chang Q.C."/>
            <person name="Ding S.J."/>
            <person name="Wang X.J."/>
            <person name="Zhu J.G."/>
            <person name="Ruan X.D."/>
            <person name="Zhao L."/>
            <person name="Wei J.T."/>
            <person name="Ye R.Z."/>
            <person name="Que T.C."/>
            <person name="Du C.H."/>
            <person name="Zhou Y.H."/>
            <person name="Cheng J.X."/>
            <person name="Dai P.F."/>
            <person name="Guo W.B."/>
            <person name="Han X.H."/>
            <person name="Huang E.J."/>
            <person name="Li L.F."/>
            <person name="Wei W."/>
            <person name="Gao Y.C."/>
            <person name="Liu J.Z."/>
            <person name="Shao H.Z."/>
            <person name="Wang X."/>
            <person name="Wang C.C."/>
            <person name="Yang T.C."/>
            <person name="Huo Q.B."/>
            <person name="Li W."/>
            <person name="Chen H.Y."/>
            <person name="Chen S.E."/>
            <person name="Zhou L.G."/>
            <person name="Ni X.B."/>
            <person name="Tian J.H."/>
            <person name="Sheng Y."/>
            <person name="Liu T."/>
            <person name="Pan Y.S."/>
            <person name="Xia L.Y."/>
            <person name="Li J."/>
            <person name="Zhao F."/>
            <person name="Cao W.C."/>
        </authorList>
    </citation>
    <scope>NUCLEOTIDE SEQUENCE [LARGE SCALE GENOMIC DNA]</scope>
    <source>
        <strain evidence="2">HaeL-2018</strain>
    </source>
</reference>
<dbReference type="EMBL" id="JABSTR010000010">
    <property type="protein sequence ID" value="KAH9380059.1"/>
    <property type="molecule type" value="Genomic_DNA"/>
</dbReference>
<dbReference type="OMA" id="TADFRWY"/>
<dbReference type="Proteomes" id="UP000821853">
    <property type="component" value="Chromosome 8"/>
</dbReference>
<organism evidence="2 3">
    <name type="scientific">Haemaphysalis longicornis</name>
    <name type="common">Bush tick</name>
    <dbReference type="NCBI Taxonomy" id="44386"/>
    <lineage>
        <taxon>Eukaryota</taxon>
        <taxon>Metazoa</taxon>
        <taxon>Ecdysozoa</taxon>
        <taxon>Arthropoda</taxon>
        <taxon>Chelicerata</taxon>
        <taxon>Arachnida</taxon>
        <taxon>Acari</taxon>
        <taxon>Parasitiformes</taxon>
        <taxon>Ixodida</taxon>
        <taxon>Ixodoidea</taxon>
        <taxon>Ixodidae</taxon>
        <taxon>Haemaphysalinae</taxon>
        <taxon>Haemaphysalis</taxon>
    </lineage>
</organism>
<evidence type="ECO:0008006" key="4">
    <source>
        <dbReference type="Google" id="ProtNLM"/>
    </source>
</evidence>
<proteinExistence type="predicted"/>
<sequence length="257" mass="28963">MFAAWLLCTFIVGQYITGEVKAALMIRSPAPRIDTLEELLSRQPPMRPLTLKATPFMNMLQYSGLDSYRALYERIVRMRGEVSQMTIYSMPTLREVAAGRAALMMDATGNRVFVAPHCDELQPAFFHMSRQNIETADFRWYLNRRLDPQLIAAMDRRIRWLLEAAVPFMQPHEVFRTPATCFLDQQQRGMSSGDSSASGGASGGSGLYEVLHLEDLRSAFLLLLCSLAVASRYCLPSVLYTQSANARRVETSHSLPE</sequence>
<accession>A0A9J6GXR9</accession>
<feature type="chain" id="PRO_5039886522" description="Ionotropic receptor" evidence="1">
    <location>
        <begin position="23"/>
        <end position="257"/>
    </location>
</feature>
<dbReference type="OrthoDB" id="8195814at2759"/>
<evidence type="ECO:0000313" key="3">
    <source>
        <dbReference type="Proteomes" id="UP000821853"/>
    </source>
</evidence>
<gene>
    <name evidence="2" type="ORF">HPB48_001711</name>
</gene>
<protein>
    <recommendedName>
        <fullName evidence="4">Ionotropic receptor</fullName>
    </recommendedName>
</protein>
<dbReference type="VEuPathDB" id="VectorBase:HLOH_057436"/>
<keyword evidence="1" id="KW-0732">Signal</keyword>